<evidence type="ECO:0000313" key="3">
    <source>
        <dbReference type="EMBL" id="PSJ43366.1"/>
    </source>
</evidence>
<feature type="compositionally biased region" description="Basic residues" evidence="1">
    <location>
        <begin position="91"/>
        <end position="100"/>
    </location>
</feature>
<evidence type="ECO:0000256" key="1">
    <source>
        <dbReference type="SAM" id="MobiDB-lite"/>
    </source>
</evidence>
<comment type="caution">
    <text evidence="3">The sequence shown here is derived from an EMBL/GenBank/DDBJ whole genome shotgun (WGS) entry which is preliminary data.</text>
</comment>
<dbReference type="EMBL" id="PXYI01000001">
    <property type="protein sequence ID" value="PSJ43366.1"/>
    <property type="molecule type" value="Genomic_DNA"/>
</dbReference>
<protein>
    <recommendedName>
        <fullName evidence="2">AMP-dependent synthetase/ligase domain-containing protein</fullName>
    </recommendedName>
</protein>
<proteinExistence type="predicted"/>
<dbReference type="PANTHER" id="PTHR43767">
    <property type="entry name" value="LONG-CHAIN-FATTY-ACID--COA LIGASE"/>
    <property type="match status" value="1"/>
</dbReference>
<dbReference type="Gene3D" id="3.40.50.12780">
    <property type="entry name" value="N-terminal domain of ligase-like"/>
    <property type="match status" value="1"/>
</dbReference>
<gene>
    <name evidence="3" type="ORF">C7I55_03090</name>
</gene>
<evidence type="ECO:0000313" key="4">
    <source>
        <dbReference type="Proteomes" id="UP000241167"/>
    </source>
</evidence>
<feature type="compositionally biased region" description="Basic residues" evidence="1">
    <location>
        <begin position="121"/>
        <end position="137"/>
    </location>
</feature>
<evidence type="ECO:0000259" key="2">
    <source>
        <dbReference type="Pfam" id="PF00501"/>
    </source>
</evidence>
<dbReference type="SUPFAM" id="SSF56801">
    <property type="entry name" value="Acetyl-CoA synthetase-like"/>
    <property type="match status" value="1"/>
</dbReference>
<feature type="compositionally biased region" description="Basic and acidic residues" evidence="1">
    <location>
        <begin position="105"/>
        <end position="120"/>
    </location>
</feature>
<feature type="region of interest" description="Disordered" evidence="1">
    <location>
        <begin position="57"/>
        <end position="143"/>
    </location>
</feature>
<reference evidence="3 4" key="1">
    <citation type="submission" date="2018-03" db="EMBL/GenBank/DDBJ databases">
        <title>The draft genome of Sphingosinicella sp. GL-C-18.</title>
        <authorList>
            <person name="Liu L."/>
            <person name="Li L."/>
            <person name="Liang L."/>
            <person name="Zhang X."/>
            <person name="Wang T."/>
        </authorList>
    </citation>
    <scope>NUCLEOTIDE SEQUENCE [LARGE SCALE GENOMIC DNA]</scope>
    <source>
        <strain evidence="3 4">GL-C-18</strain>
    </source>
</reference>
<dbReference type="InterPro" id="IPR050237">
    <property type="entry name" value="ATP-dep_AMP-bd_enzyme"/>
</dbReference>
<keyword evidence="4" id="KW-1185">Reference proteome</keyword>
<dbReference type="InterPro" id="IPR042099">
    <property type="entry name" value="ANL_N_sf"/>
</dbReference>
<dbReference type="Pfam" id="PF00501">
    <property type="entry name" value="AMP-binding"/>
    <property type="match status" value="1"/>
</dbReference>
<feature type="domain" description="AMP-dependent synthetase/ligase" evidence="2">
    <location>
        <begin position="154"/>
        <end position="493"/>
    </location>
</feature>
<name>A0A2P7QZI2_9SPHN</name>
<dbReference type="Proteomes" id="UP000241167">
    <property type="component" value="Unassembled WGS sequence"/>
</dbReference>
<dbReference type="InterPro" id="IPR020845">
    <property type="entry name" value="AMP-binding_CS"/>
</dbReference>
<dbReference type="PROSITE" id="PS00455">
    <property type="entry name" value="AMP_BINDING"/>
    <property type="match status" value="1"/>
</dbReference>
<organism evidence="3 4">
    <name type="scientific">Allosphingosinicella deserti</name>
    <dbReference type="NCBI Taxonomy" id="2116704"/>
    <lineage>
        <taxon>Bacteria</taxon>
        <taxon>Pseudomonadati</taxon>
        <taxon>Pseudomonadota</taxon>
        <taxon>Alphaproteobacteria</taxon>
        <taxon>Sphingomonadales</taxon>
        <taxon>Sphingomonadaceae</taxon>
        <taxon>Allosphingosinicella</taxon>
    </lineage>
</organism>
<dbReference type="AlphaFoldDB" id="A0A2P7QZI2"/>
<dbReference type="InterPro" id="IPR000873">
    <property type="entry name" value="AMP-dep_synth/lig_dom"/>
</dbReference>
<sequence>MGRQWRRRPARSPVRTRGGIVRRQILLQADRAGRISGAIPSPARRHRSALGAVRVRRDGRPCRIPVRPSGSRPGSHPQFGDPQDLCEPPHRNRPPARARLSRTGSEPRLRQRHPRADARRQHLGRSQRQAWRQRHAPLHSVRPPGRRVNVLEAFARQVADHPDRPAIIDGRGRTTTYVELDRRAAALASAWRARGLKRGDRVLIALPLDADLYAGLAALWRIGAAAVLPEPALGLYGLRHAVAATAPRALLAAGLYRLLPWIAPAVRRIPLRLGLGHAAGHADPEDVPPDTPALISFTSGTSGAPKAIVRTHDFLVAQDAAVAPLIDARGRPEVDLVAFPVFVIANLGQGITSVLPNWRLRDPAGAAGAAIRSHAERHGVSRLLLSPALAERLAKSGFPSGAHTLFTGGGPVFPDLVARIAEAAPALRTVSVYGSTEAEPIAHVEASHISAGDWAEMRRGAGLLAGTPSERARVRIVEDEIWVAGGHVVSGYLDPAHDRSTKVRDDQGITWHKTGDGGRFDEAGRLWLRGRIDARVGTLWPFEVEARFRLLPGVERAALCSRASRPVVAIEGDAACLPVWRDAADDMRAEIVHISRIPMDRRHGSKVDKPALQRLVER</sequence>
<accession>A0A2P7QZI2</accession>
<dbReference type="PANTHER" id="PTHR43767:SF1">
    <property type="entry name" value="NONRIBOSOMAL PEPTIDE SYNTHASE PES1 (EUROFUNG)-RELATED"/>
    <property type="match status" value="1"/>
</dbReference>